<proteinExistence type="predicted"/>
<feature type="domain" description="Glutaredoxin" evidence="2">
    <location>
        <begin position="239"/>
        <end position="306"/>
    </location>
</feature>
<dbReference type="PANTHER" id="PTHR45669:SF28">
    <property type="entry name" value="GLUTAREDOXIN DOMAIN-CONTAINING PROTEIN"/>
    <property type="match status" value="1"/>
</dbReference>
<dbReference type="Pfam" id="PF00462">
    <property type="entry name" value="Glutaredoxin"/>
    <property type="match status" value="1"/>
</dbReference>
<dbReference type="PANTHER" id="PTHR45669">
    <property type="entry name" value="GLUTAREDOXIN DOMAIN-CONTAINING CYSTEINE-RICH PROTEIN CG12206-RELATED"/>
    <property type="match status" value="1"/>
</dbReference>
<name>A0A8K0DNH9_9ROSA</name>
<dbReference type="Pfam" id="PF23733">
    <property type="entry name" value="GRXCR1-2_C"/>
    <property type="match status" value="1"/>
</dbReference>
<keyword evidence="4" id="KW-1185">Reference proteome</keyword>
<dbReference type="PROSITE" id="PS51354">
    <property type="entry name" value="GLUTAREDOXIN_2"/>
    <property type="match status" value="1"/>
</dbReference>
<reference evidence="3" key="1">
    <citation type="submission" date="2020-03" db="EMBL/GenBank/DDBJ databases">
        <title>A high-quality chromosome-level genome assembly of a woody plant with both climbing and erect habits, Rhamnella rubrinervis.</title>
        <authorList>
            <person name="Lu Z."/>
            <person name="Yang Y."/>
            <person name="Zhu X."/>
            <person name="Sun Y."/>
        </authorList>
    </citation>
    <scope>NUCLEOTIDE SEQUENCE</scope>
    <source>
        <strain evidence="3">BYM</strain>
        <tissue evidence="3">Leaf</tissue>
    </source>
</reference>
<feature type="compositionally biased region" description="Basic and acidic residues" evidence="1">
    <location>
        <begin position="115"/>
        <end position="134"/>
    </location>
</feature>
<dbReference type="Proteomes" id="UP000796880">
    <property type="component" value="Unassembled WGS sequence"/>
</dbReference>
<dbReference type="InterPro" id="IPR002109">
    <property type="entry name" value="Glutaredoxin"/>
</dbReference>
<sequence>MKGMKGKLLKKIKSIRPVGNLKLQDRILQVNASDGYVDSYKNNSILQVQNQLICEETQEKKINKSSMTVQEPDIIDVSDLMRDLEDEEMDFDEDIDDKENIRPPMAAKALVNFKHNSENSTKTEHELRQRRTSEASESDPETRTQTPLSEIDVSSFRRPDLNSCSLFDPKLLAAFQQAVIEYIKMSEAERKARTEKEKLDDNEEEPPPAKARRVVNEDEEDEPLLDFAEICPPGGSESVILYSTTLRGIRKTFDNCNSIRFLLESFRVVFYERDISMHSEYREELWTILDCRKTVPPRLFVKGRYVGGAEEVLCLHEQGKLKRLFEGVPLDRTNGSCEGCGGVRFVVCFNCHGSHKVIGEDGQSNKCPKCNENGLIVCPLCC</sequence>
<dbReference type="InterPro" id="IPR036249">
    <property type="entry name" value="Thioredoxin-like_sf"/>
</dbReference>
<evidence type="ECO:0000313" key="3">
    <source>
        <dbReference type="EMBL" id="KAF3434417.1"/>
    </source>
</evidence>
<dbReference type="Gene3D" id="3.40.30.10">
    <property type="entry name" value="Glutaredoxin"/>
    <property type="match status" value="1"/>
</dbReference>
<dbReference type="SUPFAM" id="SSF52833">
    <property type="entry name" value="Thioredoxin-like"/>
    <property type="match status" value="1"/>
</dbReference>
<feature type="region of interest" description="Disordered" evidence="1">
    <location>
        <begin position="112"/>
        <end position="149"/>
    </location>
</feature>
<dbReference type="CDD" id="cd03031">
    <property type="entry name" value="GRX_GRX_like"/>
    <property type="match status" value="1"/>
</dbReference>
<evidence type="ECO:0000256" key="1">
    <source>
        <dbReference type="SAM" id="MobiDB-lite"/>
    </source>
</evidence>
<protein>
    <recommendedName>
        <fullName evidence="2">Glutaredoxin domain-containing protein</fullName>
    </recommendedName>
</protein>
<dbReference type="OrthoDB" id="423313at2759"/>
<gene>
    <name evidence="3" type="ORF">FNV43_RR25520</name>
</gene>
<accession>A0A8K0DNH9</accession>
<dbReference type="EMBL" id="VOIH02000011">
    <property type="protein sequence ID" value="KAF3434417.1"/>
    <property type="molecule type" value="Genomic_DNA"/>
</dbReference>
<organism evidence="3 4">
    <name type="scientific">Rhamnella rubrinervis</name>
    <dbReference type="NCBI Taxonomy" id="2594499"/>
    <lineage>
        <taxon>Eukaryota</taxon>
        <taxon>Viridiplantae</taxon>
        <taxon>Streptophyta</taxon>
        <taxon>Embryophyta</taxon>
        <taxon>Tracheophyta</taxon>
        <taxon>Spermatophyta</taxon>
        <taxon>Magnoliopsida</taxon>
        <taxon>eudicotyledons</taxon>
        <taxon>Gunneridae</taxon>
        <taxon>Pentapetalae</taxon>
        <taxon>rosids</taxon>
        <taxon>fabids</taxon>
        <taxon>Rosales</taxon>
        <taxon>Rhamnaceae</taxon>
        <taxon>rhamnoid group</taxon>
        <taxon>Rhamneae</taxon>
        <taxon>Rhamnella</taxon>
    </lineage>
</organism>
<feature type="region of interest" description="Disordered" evidence="1">
    <location>
        <begin position="193"/>
        <end position="217"/>
    </location>
</feature>
<evidence type="ECO:0000259" key="2">
    <source>
        <dbReference type="Pfam" id="PF00462"/>
    </source>
</evidence>
<comment type="caution">
    <text evidence="3">The sequence shown here is derived from an EMBL/GenBank/DDBJ whole genome shotgun (WGS) entry which is preliminary data.</text>
</comment>
<evidence type="ECO:0000313" key="4">
    <source>
        <dbReference type="Proteomes" id="UP000796880"/>
    </source>
</evidence>
<dbReference type="AlphaFoldDB" id="A0A8K0DNH9"/>